<evidence type="ECO:0000256" key="5">
    <source>
        <dbReference type="RuleBase" id="RU004404"/>
    </source>
</evidence>
<dbReference type="InterPro" id="IPR001478">
    <property type="entry name" value="PDZ"/>
</dbReference>
<name>B9XP93_PEDPL</name>
<reference evidence="7 8" key="1">
    <citation type="journal article" date="2011" name="J. Bacteriol.">
        <title>Genome sequence of 'Pedosphaera parvula' Ellin514, an aerobic Verrucomicrobial isolate from pasture soil.</title>
        <authorList>
            <person name="Kant R."/>
            <person name="van Passel M.W."/>
            <person name="Sangwan P."/>
            <person name="Palva A."/>
            <person name="Lucas S."/>
            <person name="Copeland A."/>
            <person name="Lapidus A."/>
            <person name="Glavina Del Rio T."/>
            <person name="Dalin E."/>
            <person name="Tice H."/>
            <person name="Bruce D."/>
            <person name="Goodwin L."/>
            <person name="Pitluck S."/>
            <person name="Chertkov O."/>
            <person name="Larimer F.W."/>
            <person name="Land M.L."/>
            <person name="Hauser L."/>
            <person name="Brettin T.S."/>
            <person name="Detter J.C."/>
            <person name="Han S."/>
            <person name="de Vos W.M."/>
            <person name="Janssen P.H."/>
            <person name="Smidt H."/>
        </authorList>
    </citation>
    <scope>NUCLEOTIDE SEQUENCE [LARGE SCALE GENOMIC DNA]</scope>
    <source>
        <strain evidence="7 8">Ellin514</strain>
    </source>
</reference>
<dbReference type="CDD" id="cd06782">
    <property type="entry name" value="cpPDZ_CPP-like"/>
    <property type="match status" value="1"/>
</dbReference>
<dbReference type="Gene3D" id="3.90.226.10">
    <property type="entry name" value="2-enoyl-CoA Hydratase, Chain A, domain 1"/>
    <property type="match status" value="1"/>
</dbReference>
<dbReference type="PANTHER" id="PTHR32060:SF30">
    <property type="entry name" value="CARBOXY-TERMINAL PROCESSING PROTEASE CTPA"/>
    <property type="match status" value="1"/>
</dbReference>
<proteinExistence type="inferred from homology"/>
<keyword evidence="2 5" id="KW-0645">Protease</keyword>
<dbReference type="MEROPS" id="S41.004"/>
<dbReference type="FunFam" id="2.30.42.10:FF:000063">
    <property type="entry name" value="Peptidase, S41 family"/>
    <property type="match status" value="1"/>
</dbReference>
<evidence type="ECO:0000256" key="2">
    <source>
        <dbReference type="ARBA" id="ARBA00022670"/>
    </source>
</evidence>
<feature type="domain" description="PDZ" evidence="6">
    <location>
        <begin position="90"/>
        <end position="158"/>
    </location>
</feature>
<dbReference type="PANTHER" id="PTHR32060">
    <property type="entry name" value="TAIL-SPECIFIC PROTEASE"/>
    <property type="match status" value="1"/>
</dbReference>
<dbReference type="GO" id="GO:0007165">
    <property type="term" value="P:signal transduction"/>
    <property type="evidence" value="ECO:0007669"/>
    <property type="project" value="TreeGrafter"/>
</dbReference>
<gene>
    <name evidence="7" type="ORF">Cflav_PD1283</name>
</gene>
<dbReference type="CDD" id="cd07560">
    <property type="entry name" value="Peptidase_S41_CPP"/>
    <property type="match status" value="1"/>
</dbReference>
<dbReference type="GO" id="GO:0004252">
    <property type="term" value="F:serine-type endopeptidase activity"/>
    <property type="evidence" value="ECO:0007669"/>
    <property type="project" value="UniProtKB-EC"/>
</dbReference>
<evidence type="ECO:0000256" key="3">
    <source>
        <dbReference type="ARBA" id="ARBA00022801"/>
    </source>
</evidence>
<dbReference type="Gene3D" id="3.30.750.44">
    <property type="match status" value="1"/>
</dbReference>
<dbReference type="EC" id="3.4.21.102" evidence="7"/>
<dbReference type="Pfam" id="PF03572">
    <property type="entry name" value="Peptidase_S41"/>
    <property type="match status" value="1"/>
</dbReference>
<dbReference type="OrthoDB" id="9812068at2"/>
<dbReference type="RefSeq" id="WP_007417629.1">
    <property type="nucleotide sequence ID" value="NZ_ABOX02000045.1"/>
</dbReference>
<comment type="caution">
    <text evidence="7">The sequence shown here is derived from an EMBL/GenBank/DDBJ whole genome shotgun (WGS) entry which is preliminary data.</text>
</comment>
<dbReference type="AlphaFoldDB" id="B9XP93"/>
<dbReference type="InterPro" id="IPR029045">
    <property type="entry name" value="ClpP/crotonase-like_dom_sf"/>
</dbReference>
<dbReference type="STRING" id="320771.Cflav_PD1283"/>
<dbReference type="PROSITE" id="PS50106">
    <property type="entry name" value="PDZ"/>
    <property type="match status" value="1"/>
</dbReference>
<evidence type="ECO:0000313" key="8">
    <source>
        <dbReference type="Proteomes" id="UP000003688"/>
    </source>
</evidence>
<dbReference type="InterPro" id="IPR036034">
    <property type="entry name" value="PDZ_sf"/>
</dbReference>
<evidence type="ECO:0000256" key="4">
    <source>
        <dbReference type="ARBA" id="ARBA00022825"/>
    </source>
</evidence>
<dbReference type="SMART" id="SM00245">
    <property type="entry name" value="TSPc"/>
    <property type="match status" value="1"/>
</dbReference>
<sequence length="443" mass="49054" precursor="true">MKRRIIYGLLAILLVANVLVGARVYFRSAQAAEKDSAYPSLELFSYVMEKVRKDYVDGKKLTYQELVYGALKGMINTLDPHSEFMEPIKYDELQKDTQGAFGGLGIMIEMKDNFVTVLAPMEDSPGFKAGILSGDRIIKIDGKSADKLGLNDAVQHLRGEPGTDVNVTILRPSNGQVKDLKLTRSIIKVDMVKDINNKKEFPLGEDKIGYVRLVQFGEKTSDELEKALKKLKAQGMQGLVIDLRWNPGGLLDQAVEVCEKFLPRGQLVVSTEGQNSSQNSVRRANGRGDELSGMPIVILVNVNSASASEIVAGCLQDLHRAQIMGEKTFGKGSVQSILPLQDGSALRLTTAKYYTPSHKVIHGEGITPDCPVPMTDEEEAMVYLKRRPGIETLEEKDRQKILNAHDIQLDRGRDLLRGILIYTHRSQDNQKMAGKPEKVASTK</sequence>
<dbReference type="Proteomes" id="UP000003688">
    <property type="component" value="Unassembled WGS sequence"/>
</dbReference>
<dbReference type="EMBL" id="ABOX02000045">
    <property type="protein sequence ID" value="EEF58344.1"/>
    <property type="molecule type" value="Genomic_DNA"/>
</dbReference>
<evidence type="ECO:0000313" key="7">
    <source>
        <dbReference type="EMBL" id="EEF58344.1"/>
    </source>
</evidence>
<keyword evidence="8" id="KW-1185">Reference proteome</keyword>
<protein>
    <submittedName>
        <fullName evidence="7">Carboxyl-terminal protease</fullName>
        <ecNumber evidence="7">3.4.21.102</ecNumber>
    </submittedName>
</protein>
<dbReference type="SUPFAM" id="SSF52096">
    <property type="entry name" value="ClpP/crotonase"/>
    <property type="match status" value="1"/>
</dbReference>
<keyword evidence="3 5" id="KW-0378">Hydrolase</keyword>
<dbReference type="Pfam" id="PF13180">
    <property type="entry name" value="PDZ_2"/>
    <property type="match status" value="1"/>
</dbReference>
<dbReference type="FunFam" id="3.90.226.10:FF:000029">
    <property type="entry name" value="Peptidase, S41 family"/>
    <property type="match status" value="1"/>
</dbReference>
<evidence type="ECO:0000256" key="1">
    <source>
        <dbReference type="ARBA" id="ARBA00009179"/>
    </source>
</evidence>
<dbReference type="InterPro" id="IPR004447">
    <property type="entry name" value="Peptidase_S41A"/>
</dbReference>
<comment type="similarity">
    <text evidence="1 5">Belongs to the peptidase S41A family.</text>
</comment>
<dbReference type="GO" id="GO:0030288">
    <property type="term" value="C:outer membrane-bounded periplasmic space"/>
    <property type="evidence" value="ECO:0007669"/>
    <property type="project" value="TreeGrafter"/>
</dbReference>
<organism evidence="7 8">
    <name type="scientific">Pedosphaera parvula (strain Ellin514)</name>
    <dbReference type="NCBI Taxonomy" id="320771"/>
    <lineage>
        <taxon>Bacteria</taxon>
        <taxon>Pseudomonadati</taxon>
        <taxon>Verrucomicrobiota</taxon>
        <taxon>Pedosphaerae</taxon>
        <taxon>Pedosphaerales</taxon>
        <taxon>Pedosphaeraceae</taxon>
        <taxon>Pedosphaera</taxon>
    </lineage>
</organism>
<dbReference type="SMART" id="SM00228">
    <property type="entry name" value="PDZ"/>
    <property type="match status" value="1"/>
</dbReference>
<evidence type="ECO:0000259" key="6">
    <source>
        <dbReference type="PROSITE" id="PS50106"/>
    </source>
</evidence>
<keyword evidence="4 5" id="KW-0720">Serine protease</keyword>
<dbReference type="InterPro" id="IPR005151">
    <property type="entry name" value="Tail-specific_protease"/>
</dbReference>
<dbReference type="GO" id="GO:0006508">
    <property type="term" value="P:proteolysis"/>
    <property type="evidence" value="ECO:0007669"/>
    <property type="project" value="UniProtKB-KW"/>
</dbReference>
<dbReference type="Gene3D" id="2.30.42.10">
    <property type="match status" value="1"/>
</dbReference>
<accession>B9XP93</accession>
<dbReference type="NCBIfam" id="TIGR00225">
    <property type="entry name" value="prc"/>
    <property type="match status" value="1"/>
</dbReference>
<dbReference type="SUPFAM" id="SSF50156">
    <property type="entry name" value="PDZ domain-like"/>
    <property type="match status" value="1"/>
</dbReference>